<sequence length="57" mass="6606">MASLLLLLLLSLIIFVISMFSRQWKISWSMSQTSGLLMSLLILLKMVKYCKLMKNIL</sequence>
<keyword evidence="1" id="KW-0812">Transmembrane</keyword>
<evidence type="ECO:0000256" key="1">
    <source>
        <dbReference type="SAM" id="Phobius"/>
    </source>
</evidence>
<evidence type="ECO:0000313" key="2">
    <source>
        <dbReference type="EMBL" id="JAD17664.1"/>
    </source>
</evidence>
<keyword evidence="1" id="KW-0472">Membrane</keyword>
<name>A0A0A8XUM6_ARUDO</name>
<accession>A0A0A8XUM6</accession>
<reference evidence="2" key="1">
    <citation type="submission" date="2014-09" db="EMBL/GenBank/DDBJ databases">
        <authorList>
            <person name="Magalhaes I.L.F."/>
            <person name="Oliveira U."/>
            <person name="Santos F.R."/>
            <person name="Vidigal T.H.D.A."/>
            <person name="Brescovit A.D."/>
            <person name="Santos A.J."/>
        </authorList>
    </citation>
    <scope>NUCLEOTIDE SEQUENCE</scope>
    <source>
        <tissue evidence="2">Shoot tissue taken approximately 20 cm above the soil surface</tissue>
    </source>
</reference>
<reference evidence="2" key="2">
    <citation type="journal article" date="2015" name="Data Brief">
        <title>Shoot transcriptome of the giant reed, Arundo donax.</title>
        <authorList>
            <person name="Barrero R.A."/>
            <person name="Guerrero F.D."/>
            <person name="Moolhuijzen P."/>
            <person name="Goolsby J.A."/>
            <person name="Tidwell J."/>
            <person name="Bellgard S.E."/>
            <person name="Bellgard M.I."/>
        </authorList>
    </citation>
    <scope>NUCLEOTIDE SEQUENCE</scope>
    <source>
        <tissue evidence="2">Shoot tissue taken approximately 20 cm above the soil surface</tissue>
    </source>
</reference>
<protein>
    <submittedName>
        <fullName evidence="2">Uncharacterized protein</fullName>
    </submittedName>
</protein>
<organism evidence="2">
    <name type="scientific">Arundo donax</name>
    <name type="common">Giant reed</name>
    <name type="synonym">Donax arundinaceus</name>
    <dbReference type="NCBI Taxonomy" id="35708"/>
    <lineage>
        <taxon>Eukaryota</taxon>
        <taxon>Viridiplantae</taxon>
        <taxon>Streptophyta</taxon>
        <taxon>Embryophyta</taxon>
        <taxon>Tracheophyta</taxon>
        <taxon>Spermatophyta</taxon>
        <taxon>Magnoliopsida</taxon>
        <taxon>Liliopsida</taxon>
        <taxon>Poales</taxon>
        <taxon>Poaceae</taxon>
        <taxon>PACMAD clade</taxon>
        <taxon>Arundinoideae</taxon>
        <taxon>Arundineae</taxon>
        <taxon>Arundo</taxon>
    </lineage>
</organism>
<dbReference type="AlphaFoldDB" id="A0A0A8XUM6"/>
<feature type="transmembrane region" description="Helical" evidence="1">
    <location>
        <begin position="30"/>
        <end position="47"/>
    </location>
</feature>
<dbReference type="EMBL" id="GBRH01280231">
    <property type="protein sequence ID" value="JAD17664.1"/>
    <property type="molecule type" value="Transcribed_RNA"/>
</dbReference>
<keyword evidence="1" id="KW-1133">Transmembrane helix</keyword>
<proteinExistence type="predicted"/>